<reference evidence="9 10" key="1">
    <citation type="submission" date="2018-06" db="EMBL/GenBank/DDBJ databases">
        <authorList>
            <consortium name="Pathogen Informatics"/>
            <person name="Doyle S."/>
        </authorList>
    </citation>
    <scope>NUCLEOTIDE SEQUENCE [LARGE SCALE GENOMIC DNA]</scope>
    <source>
        <strain evidence="9 10">NCTC10684</strain>
    </source>
</reference>
<proteinExistence type="inferred from homology"/>
<dbReference type="GO" id="GO:0008718">
    <property type="term" value="F:D-amino-acid dehydrogenase activity"/>
    <property type="evidence" value="ECO:0007669"/>
    <property type="project" value="UniProtKB-UniRule"/>
</dbReference>
<dbReference type="EC" id="1.4.99.-" evidence="7"/>
<dbReference type="InterPro" id="IPR036188">
    <property type="entry name" value="FAD/NAD-bd_sf"/>
</dbReference>
<evidence type="ECO:0000256" key="7">
    <source>
        <dbReference type="HAMAP-Rule" id="MF_01202"/>
    </source>
</evidence>
<name>A0A380WTH6_AMIAI</name>
<evidence type="ECO:0000313" key="9">
    <source>
        <dbReference type="EMBL" id="SUU91454.1"/>
    </source>
</evidence>
<dbReference type="RefSeq" id="WP_115733318.1">
    <property type="nucleotide sequence ID" value="NZ_BAAAVY010000017.1"/>
</dbReference>
<evidence type="ECO:0000256" key="4">
    <source>
        <dbReference type="ARBA" id="ARBA00022827"/>
    </source>
</evidence>
<dbReference type="GO" id="GO:0005886">
    <property type="term" value="C:plasma membrane"/>
    <property type="evidence" value="ECO:0007669"/>
    <property type="project" value="TreeGrafter"/>
</dbReference>
<comment type="cofactor">
    <cofactor evidence="1 7">
        <name>FAD</name>
        <dbReference type="ChEBI" id="CHEBI:57692"/>
    </cofactor>
</comment>
<dbReference type="Pfam" id="PF01266">
    <property type="entry name" value="DAO"/>
    <property type="match status" value="1"/>
</dbReference>
<dbReference type="SUPFAM" id="SSF51905">
    <property type="entry name" value="FAD/NAD(P)-binding domain"/>
    <property type="match status" value="1"/>
</dbReference>
<evidence type="ECO:0000256" key="2">
    <source>
        <dbReference type="ARBA" id="ARBA00009410"/>
    </source>
</evidence>
<feature type="domain" description="FAD dependent oxidoreductase" evidence="8">
    <location>
        <begin position="2"/>
        <end position="399"/>
    </location>
</feature>
<organism evidence="9 10">
    <name type="scientific">Aminobacter aminovorans</name>
    <name type="common">Chelatobacter heintzii</name>
    <dbReference type="NCBI Taxonomy" id="83263"/>
    <lineage>
        <taxon>Bacteria</taxon>
        <taxon>Pseudomonadati</taxon>
        <taxon>Pseudomonadota</taxon>
        <taxon>Alphaproteobacteria</taxon>
        <taxon>Hyphomicrobiales</taxon>
        <taxon>Phyllobacteriaceae</taxon>
        <taxon>Aminobacter</taxon>
    </lineage>
</organism>
<feature type="binding site" evidence="7">
    <location>
        <begin position="3"/>
        <end position="17"/>
    </location>
    <ligand>
        <name>FAD</name>
        <dbReference type="ChEBI" id="CHEBI:57692"/>
    </ligand>
</feature>
<sequence>MKILVLGAGVVGTAAAYYLARDGHEVTVVERHPAAARGTSYSNAGLVSPGDATAWASPAALKTFIRSLYTSDLGIKVRLRLDPYFYAWSLRFLRQCTTARLRANSEVKLRLALYSRQCINEISDEAGIGYDDRRKGILYFFRSQKSLDEGSENYRFLAKHGLPIEIVDRNRMVELEPGLAAAKDGISGGVYSPLDQTGDSRMFVEKLAANARERLGVTFKFDTTVEGLVVEGDRVCGVKTQAGVLAADAVVIAMGPESGLLGRRHGIDLPVYPVKGYTATVPLEAPEKGPTMGGADEDNLIAYSRLGNRLRLAATAEFAGFDRSYKPSDFARLFKAGQELFPGAFNPRKAEVWAGLRPMMPGSVPVIGPARYKGLYLDTGHGHVGWTMACGSGKFLADLVAGRKPDIDPQGLVYGG</sequence>
<dbReference type="GO" id="GO:0005737">
    <property type="term" value="C:cytoplasm"/>
    <property type="evidence" value="ECO:0007669"/>
    <property type="project" value="TreeGrafter"/>
</dbReference>
<keyword evidence="4 7" id="KW-0274">FAD</keyword>
<dbReference type="Gene3D" id="3.50.50.60">
    <property type="entry name" value="FAD/NAD(P)-binding domain"/>
    <property type="match status" value="2"/>
</dbReference>
<dbReference type="HAMAP" id="MF_01202">
    <property type="entry name" value="DadA"/>
    <property type="match status" value="1"/>
</dbReference>
<dbReference type="OrthoDB" id="9805337at2"/>
<dbReference type="Proteomes" id="UP000254701">
    <property type="component" value="Unassembled WGS sequence"/>
</dbReference>
<protein>
    <recommendedName>
        <fullName evidence="7">D-amino acid dehydrogenase</fullName>
        <ecNumber evidence="7">1.4.99.-</ecNumber>
    </recommendedName>
</protein>
<dbReference type="GO" id="GO:0055130">
    <property type="term" value="P:D-alanine catabolic process"/>
    <property type="evidence" value="ECO:0007669"/>
    <property type="project" value="TreeGrafter"/>
</dbReference>
<keyword evidence="3 7" id="KW-0285">Flavoprotein</keyword>
<evidence type="ECO:0000259" key="8">
    <source>
        <dbReference type="Pfam" id="PF01266"/>
    </source>
</evidence>
<evidence type="ECO:0000256" key="5">
    <source>
        <dbReference type="ARBA" id="ARBA00023002"/>
    </source>
</evidence>
<dbReference type="NCBIfam" id="NF001933">
    <property type="entry name" value="PRK00711.1"/>
    <property type="match status" value="1"/>
</dbReference>
<evidence type="ECO:0000256" key="3">
    <source>
        <dbReference type="ARBA" id="ARBA00022630"/>
    </source>
</evidence>
<comment type="function">
    <text evidence="7">Oxidative deamination of D-amino acids.</text>
</comment>
<gene>
    <name evidence="9" type="primary">thiO_7</name>
    <name evidence="7" type="synonym">dadA</name>
    <name evidence="9" type="ORF">NCTC10684_04720</name>
</gene>
<dbReference type="InterPro" id="IPR006076">
    <property type="entry name" value="FAD-dep_OxRdtase"/>
</dbReference>
<dbReference type="SUPFAM" id="SSF54373">
    <property type="entry name" value="FAD-linked reductases, C-terminal domain"/>
    <property type="match status" value="1"/>
</dbReference>
<evidence type="ECO:0000313" key="10">
    <source>
        <dbReference type="Proteomes" id="UP000254701"/>
    </source>
</evidence>
<dbReference type="PANTHER" id="PTHR13847">
    <property type="entry name" value="SARCOSINE DEHYDROGENASE-RELATED"/>
    <property type="match status" value="1"/>
</dbReference>
<dbReference type="EMBL" id="UFSM01000001">
    <property type="protein sequence ID" value="SUU91454.1"/>
    <property type="molecule type" value="Genomic_DNA"/>
</dbReference>
<comment type="catalytic activity">
    <reaction evidence="6 7">
        <text>a D-alpha-amino acid + A + H2O = a 2-oxocarboxylate + AH2 + NH4(+)</text>
        <dbReference type="Rhea" id="RHEA:18125"/>
        <dbReference type="ChEBI" id="CHEBI:13193"/>
        <dbReference type="ChEBI" id="CHEBI:15377"/>
        <dbReference type="ChEBI" id="CHEBI:17499"/>
        <dbReference type="ChEBI" id="CHEBI:28938"/>
        <dbReference type="ChEBI" id="CHEBI:35179"/>
        <dbReference type="ChEBI" id="CHEBI:59871"/>
    </reaction>
</comment>
<accession>A0A380WTH6</accession>
<evidence type="ECO:0000256" key="1">
    <source>
        <dbReference type="ARBA" id="ARBA00001974"/>
    </source>
</evidence>
<comment type="similarity">
    <text evidence="2 7">Belongs to the DadA oxidoreductase family.</text>
</comment>
<dbReference type="AlphaFoldDB" id="A0A380WTH6"/>
<evidence type="ECO:0000256" key="6">
    <source>
        <dbReference type="ARBA" id="ARBA00047884"/>
    </source>
</evidence>
<dbReference type="Gene3D" id="3.30.9.10">
    <property type="entry name" value="D-Amino Acid Oxidase, subunit A, domain 2"/>
    <property type="match status" value="1"/>
</dbReference>
<dbReference type="PANTHER" id="PTHR13847:SF280">
    <property type="entry name" value="D-AMINO ACID DEHYDROGENASE"/>
    <property type="match status" value="1"/>
</dbReference>
<dbReference type="InterPro" id="IPR023080">
    <property type="entry name" value="DadA"/>
</dbReference>
<keyword evidence="5 7" id="KW-0560">Oxidoreductase</keyword>